<proteinExistence type="predicted"/>
<feature type="transmembrane region" description="Helical" evidence="1">
    <location>
        <begin position="226"/>
        <end position="246"/>
    </location>
</feature>
<sequence>MIRGAVLRLLICLTLGTGWLVAATPARADDPAGTVAVAMNLAEDGTLHITETITPAKDHVLQRRLLLDTAVEGNRVQHFEVDQVATTGAAQAISDGNALTAVAHGPATISYTVRGAVTDIGDRQQVLWPVASGWDSGLRNVTASFVSPSTKPSSPECSVGAPGFQIRCTSAQVDHTGVIRLQQNELPPDSVVVFSVMLPAGTVPASATFTTIPGASGPFALTRSSITALTGLGGTAIALAGWVITARRRDSRAAEMAIALADPLVHDDKGARFAAPDGVLPGQVGTVVDLRVDAVDLTATIVDLAVRGYLWIAETDGPGAQLDWQISHRAPMDGLLTTYETQLLNILLPQGTETVFVSSFQTPDSRLDLGGISDTMYADAQRNRWFRRSPEHVGSLTRCGIGVLLGGLVITVALALSVGSAMIGVAVCGVGAVFALAGMLLPVRTARGRLLVAHVAALRRYLGELNMEDLEPTDREIILTRAAPYAVVLGQLDAWLKAMETLDTAADGSPGIDWYETTSEELNKTTANITANLPTFLTILDGVLARGAHLQNLPQN</sequence>
<evidence type="ECO:0000313" key="6">
    <source>
        <dbReference type="Proteomes" id="UP000180043"/>
    </source>
</evidence>
<feature type="chain" id="PRO_5010309437" description="DUF2207 domain-containing protein" evidence="2">
    <location>
        <begin position="29"/>
        <end position="556"/>
    </location>
</feature>
<keyword evidence="1" id="KW-0472">Membrane</keyword>
<evidence type="ECO:0000256" key="2">
    <source>
        <dbReference type="SAM" id="SignalP"/>
    </source>
</evidence>
<feature type="signal peptide" evidence="2">
    <location>
        <begin position="1"/>
        <end position="28"/>
    </location>
</feature>
<reference evidence="5 6" key="1">
    <citation type="submission" date="2016-10" db="EMBL/GenBank/DDBJ databases">
        <title>Evaluation of Human, Veterinary and Environmental Mycobacterium chelonae Isolates by Core Genome Phylogenomic Analysis, Targeted Gene Comparison, and Anti-microbial Susceptibility Patterns: A Tale of Mistaken Identities.</title>
        <authorList>
            <person name="Fogelson S.B."/>
            <person name="Camus A.C."/>
            <person name="Lorenz W."/>
            <person name="Vasireddy R."/>
            <person name="Vasireddy S."/>
            <person name="Smith T."/>
            <person name="Brown-Elliott B.A."/>
            <person name="Wallace R.J.Jr."/>
            <person name="Hasan N.A."/>
            <person name="Reischl U."/>
            <person name="Sanchez S."/>
        </authorList>
    </citation>
    <scope>NUCLEOTIDE SEQUENCE [LARGE SCALE GENOMIC DNA]</scope>
    <source>
        <strain evidence="5 6">15515</strain>
    </source>
</reference>
<feature type="transmembrane region" description="Helical" evidence="1">
    <location>
        <begin position="422"/>
        <end position="441"/>
    </location>
</feature>
<evidence type="ECO:0000313" key="5">
    <source>
        <dbReference type="EMBL" id="OHU56597.1"/>
    </source>
</evidence>
<keyword evidence="2" id="KW-0732">Signal</keyword>
<gene>
    <name evidence="5" type="ORF">BKG82_15240</name>
</gene>
<dbReference type="EMBL" id="MLIQ01000016">
    <property type="protein sequence ID" value="OHU56597.1"/>
    <property type="molecule type" value="Genomic_DNA"/>
</dbReference>
<dbReference type="InterPro" id="IPR048389">
    <property type="entry name" value="YciQ-like_C"/>
</dbReference>
<protein>
    <recommendedName>
        <fullName evidence="7">DUF2207 domain-containing protein</fullName>
    </recommendedName>
</protein>
<feature type="transmembrane region" description="Helical" evidence="1">
    <location>
        <begin position="396"/>
        <end position="416"/>
    </location>
</feature>
<dbReference type="Pfam" id="PF20990">
    <property type="entry name" value="DUF2207_C"/>
    <property type="match status" value="1"/>
</dbReference>
<feature type="domain" description="Predicted membrane protein YciQ-like C-terminal" evidence="4">
    <location>
        <begin position="273"/>
        <end position="499"/>
    </location>
</feature>
<dbReference type="Pfam" id="PF09972">
    <property type="entry name" value="DUF2207"/>
    <property type="match status" value="1"/>
</dbReference>
<evidence type="ECO:0000256" key="1">
    <source>
        <dbReference type="SAM" id="Phobius"/>
    </source>
</evidence>
<dbReference type="Proteomes" id="UP000180043">
    <property type="component" value="Unassembled WGS sequence"/>
</dbReference>
<accession>A0A1S1LN35</accession>
<keyword evidence="1" id="KW-0812">Transmembrane</keyword>
<evidence type="ECO:0000259" key="4">
    <source>
        <dbReference type="Pfam" id="PF20990"/>
    </source>
</evidence>
<keyword evidence="1" id="KW-1133">Transmembrane helix</keyword>
<dbReference type="AlphaFoldDB" id="A0A1S1LN35"/>
<evidence type="ECO:0000259" key="3">
    <source>
        <dbReference type="Pfam" id="PF09972"/>
    </source>
</evidence>
<dbReference type="RefSeq" id="WP_057967984.1">
    <property type="nucleotide sequence ID" value="NZ_MLII01000011.1"/>
</dbReference>
<evidence type="ECO:0008006" key="7">
    <source>
        <dbReference type="Google" id="ProtNLM"/>
    </source>
</evidence>
<dbReference type="InterPro" id="IPR018702">
    <property type="entry name" value="DUF2207"/>
</dbReference>
<feature type="domain" description="DUF2207" evidence="3">
    <location>
        <begin position="37"/>
        <end position="192"/>
    </location>
</feature>
<organism evidence="5 6">
    <name type="scientific">Mycobacteroides chelonae</name>
    <name type="common">Mycobacterium chelonae</name>
    <dbReference type="NCBI Taxonomy" id="1774"/>
    <lineage>
        <taxon>Bacteria</taxon>
        <taxon>Bacillati</taxon>
        <taxon>Actinomycetota</taxon>
        <taxon>Actinomycetes</taxon>
        <taxon>Mycobacteriales</taxon>
        <taxon>Mycobacteriaceae</taxon>
        <taxon>Mycobacteroides</taxon>
    </lineage>
</organism>
<comment type="caution">
    <text evidence="5">The sequence shown here is derived from an EMBL/GenBank/DDBJ whole genome shotgun (WGS) entry which is preliminary data.</text>
</comment>
<name>A0A1S1LN35_MYCCH</name>